<feature type="signal peptide" evidence="1">
    <location>
        <begin position="1"/>
        <end position="21"/>
    </location>
</feature>
<keyword evidence="1" id="KW-0732">Signal</keyword>
<feature type="chain" id="PRO_5041273120" evidence="1">
    <location>
        <begin position="22"/>
        <end position="79"/>
    </location>
</feature>
<sequence length="79" mass="8416">MNQKLVVLCLLLIVQCGVVAARDSWSCSSMGSSPNWSKVKCYAACQAANCQTGECVHRGGRPTCACSCKHGSMWADIFG</sequence>
<accession>A0AA36CUZ9</accession>
<organism evidence="2 3">
    <name type="scientific">Mesorhabditis spiculigera</name>
    <dbReference type="NCBI Taxonomy" id="96644"/>
    <lineage>
        <taxon>Eukaryota</taxon>
        <taxon>Metazoa</taxon>
        <taxon>Ecdysozoa</taxon>
        <taxon>Nematoda</taxon>
        <taxon>Chromadorea</taxon>
        <taxon>Rhabditida</taxon>
        <taxon>Rhabditina</taxon>
        <taxon>Rhabditomorpha</taxon>
        <taxon>Rhabditoidea</taxon>
        <taxon>Rhabditidae</taxon>
        <taxon>Mesorhabditinae</taxon>
        <taxon>Mesorhabditis</taxon>
    </lineage>
</organism>
<feature type="non-terminal residue" evidence="2">
    <location>
        <position position="79"/>
    </location>
</feature>
<dbReference type="Gene3D" id="3.30.30.110">
    <property type="entry name" value="Antibacterial factor-related peptide"/>
    <property type="match status" value="1"/>
</dbReference>
<dbReference type="GO" id="GO:0098542">
    <property type="term" value="P:defense response to other organism"/>
    <property type="evidence" value="ECO:0007669"/>
    <property type="project" value="InterPro"/>
</dbReference>
<dbReference type="Proteomes" id="UP001177023">
    <property type="component" value="Unassembled WGS sequence"/>
</dbReference>
<dbReference type="InterPro" id="IPR031770">
    <property type="entry name" value="Abf-1/2"/>
</dbReference>
<evidence type="ECO:0000313" key="2">
    <source>
        <dbReference type="EMBL" id="CAJ0574958.1"/>
    </source>
</evidence>
<dbReference type="AlphaFoldDB" id="A0AA36CUZ9"/>
<dbReference type="Pfam" id="PF16839">
    <property type="entry name" value="Antimicrobial25"/>
    <property type="match status" value="1"/>
</dbReference>
<evidence type="ECO:0000313" key="3">
    <source>
        <dbReference type="Proteomes" id="UP001177023"/>
    </source>
</evidence>
<reference evidence="2" key="1">
    <citation type="submission" date="2023-06" db="EMBL/GenBank/DDBJ databases">
        <authorList>
            <person name="Delattre M."/>
        </authorList>
    </citation>
    <scope>NUCLEOTIDE SEQUENCE</scope>
    <source>
        <strain evidence="2">AF72</strain>
    </source>
</reference>
<evidence type="ECO:0000256" key="1">
    <source>
        <dbReference type="SAM" id="SignalP"/>
    </source>
</evidence>
<name>A0AA36CUZ9_9BILA</name>
<dbReference type="EMBL" id="CATQJA010002634">
    <property type="protein sequence ID" value="CAJ0574958.1"/>
    <property type="molecule type" value="Genomic_DNA"/>
</dbReference>
<gene>
    <name evidence="2" type="ORF">MSPICULIGERA_LOCUS13278</name>
</gene>
<proteinExistence type="predicted"/>
<keyword evidence="3" id="KW-1185">Reference proteome</keyword>
<dbReference type="InterPro" id="IPR038204">
    <property type="entry name" value="Abf-1/2_sf"/>
</dbReference>
<protein>
    <submittedName>
        <fullName evidence="2">Uncharacterized protein</fullName>
    </submittedName>
</protein>
<comment type="caution">
    <text evidence="2">The sequence shown here is derived from an EMBL/GenBank/DDBJ whole genome shotgun (WGS) entry which is preliminary data.</text>
</comment>